<accession>A0A5C3QR41</accession>
<dbReference type="AlphaFoldDB" id="A0A5C3QR41"/>
<reference evidence="1 2" key="1">
    <citation type="journal article" date="2019" name="Nat. Ecol. Evol.">
        <title>Megaphylogeny resolves global patterns of mushroom evolution.</title>
        <authorList>
            <person name="Varga T."/>
            <person name="Krizsan K."/>
            <person name="Foldi C."/>
            <person name="Dima B."/>
            <person name="Sanchez-Garcia M."/>
            <person name="Sanchez-Ramirez S."/>
            <person name="Szollosi G.J."/>
            <person name="Szarkandi J.G."/>
            <person name="Papp V."/>
            <person name="Albert L."/>
            <person name="Andreopoulos W."/>
            <person name="Angelini C."/>
            <person name="Antonin V."/>
            <person name="Barry K.W."/>
            <person name="Bougher N.L."/>
            <person name="Buchanan P."/>
            <person name="Buyck B."/>
            <person name="Bense V."/>
            <person name="Catcheside P."/>
            <person name="Chovatia M."/>
            <person name="Cooper J."/>
            <person name="Damon W."/>
            <person name="Desjardin D."/>
            <person name="Finy P."/>
            <person name="Geml J."/>
            <person name="Haridas S."/>
            <person name="Hughes K."/>
            <person name="Justo A."/>
            <person name="Karasinski D."/>
            <person name="Kautmanova I."/>
            <person name="Kiss B."/>
            <person name="Kocsube S."/>
            <person name="Kotiranta H."/>
            <person name="LaButti K.M."/>
            <person name="Lechner B.E."/>
            <person name="Liimatainen K."/>
            <person name="Lipzen A."/>
            <person name="Lukacs Z."/>
            <person name="Mihaltcheva S."/>
            <person name="Morgado L.N."/>
            <person name="Niskanen T."/>
            <person name="Noordeloos M.E."/>
            <person name="Ohm R.A."/>
            <person name="Ortiz-Santana B."/>
            <person name="Ovrebo C."/>
            <person name="Racz N."/>
            <person name="Riley R."/>
            <person name="Savchenko A."/>
            <person name="Shiryaev A."/>
            <person name="Soop K."/>
            <person name="Spirin V."/>
            <person name="Szebenyi C."/>
            <person name="Tomsovsky M."/>
            <person name="Tulloss R.E."/>
            <person name="Uehling J."/>
            <person name="Grigoriev I.V."/>
            <person name="Vagvolgyi C."/>
            <person name="Papp T."/>
            <person name="Martin F.M."/>
            <person name="Miettinen O."/>
            <person name="Hibbett D.S."/>
            <person name="Nagy L.G."/>
        </authorList>
    </citation>
    <scope>NUCLEOTIDE SEQUENCE [LARGE SCALE GENOMIC DNA]</scope>
    <source>
        <strain evidence="1 2">CBS 309.79</strain>
    </source>
</reference>
<feature type="non-terminal residue" evidence="1">
    <location>
        <position position="158"/>
    </location>
</feature>
<gene>
    <name evidence="1" type="ORF">BDV98DRAFT_472017</name>
</gene>
<organism evidence="1 2">
    <name type="scientific">Pterulicium gracile</name>
    <dbReference type="NCBI Taxonomy" id="1884261"/>
    <lineage>
        <taxon>Eukaryota</taxon>
        <taxon>Fungi</taxon>
        <taxon>Dikarya</taxon>
        <taxon>Basidiomycota</taxon>
        <taxon>Agaricomycotina</taxon>
        <taxon>Agaricomycetes</taxon>
        <taxon>Agaricomycetidae</taxon>
        <taxon>Agaricales</taxon>
        <taxon>Pleurotineae</taxon>
        <taxon>Pterulaceae</taxon>
        <taxon>Pterulicium</taxon>
    </lineage>
</organism>
<proteinExistence type="predicted"/>
<dbReference type="EMBL" id="ML178818">
    <property type="protein sequence ID" value="TFL04322.1"/>
    <property type="molecule type" value="Genomic_DNA"/>
</dbReference>
<feature type="non-terminal residue" evidence="1">
    <location>
        <position position="1"/>
    </location>
</feature>
<dbReference type="OrthoDB" id="3223751at2759"/>
<sequence length="158" mass="18308">QVHGTLYKVPQYRFRNESVIFQGMYCLPQQGDAEGLSDESPIDLPVEKSDFIRFLKVLYPLRSNEPTGTCEEWTSVLKLSTMWGFKGIRDLCIAQMDPLIGDLDPVEKVVLAHRYEIEAWFLDGLNQLVQASKMVPQVEWNQVGWSIDWIFRLVTIRE</sequence>
<dbReference type="Proteomes" id="UP000305067">
    <property type="component" value="Unassembled WGS sequence"/>
</dbReference>
<name>A0A5C3QR41_9AGAR</name>
<protein>
    <recommendedName>
        <fullName evidence="3">BTB domain-containing protein</fullName>
    </recommendedName>
</protein>
<evidence type="ECO:0008006" key="3">
    <source>
        <dbReference type="Google" id="ProtNLM"/>
    </source>
</evidence>
<keyword evidence="2" id="KW-1185">Reference proteome</keyword>
<dbReference type="STRING" id="1884261.A0A5C3QR41"/>
<evidence type="ECO:0000313" key="1">
    <source>
        <dbReference type="EMBL" id="TFL04322.1"/>
    </source>
</evidence>
<evidence type="ECO:0000313" key="2">
    <source>
        <dbReference type="Proteomes" id="UP000305067"/>
    </source>
</evidence>